<sequence length="53" mass="6313">MAEASREGASPWRRRAGKAPPLWQRCHWKAPPPWQRRHWKAPRPVTAYRNLRG</sequence>
<reference evidence="3" key="1">
    <citation type="submission" date="2013-09" db="EMBL/GenBank/DDBJ databases">
        <title>Corchorus olitorius genome sequencing.</title>
        <authorList>
            <person name="Alam M."/>
            <person name="Haque M.S."/>
            <person name="Islam M.S."/>
            <person name="Emdad E.M."/>
            <person name="Islam M.M."/>
            <person name="Ahmed B."/>
            <person name="Halim A."/>
            <person name="Hossen Q.M.M."/>
            <person name="Hossain M.Z."/>
            <person name="Ahmed R."/>
            <person name="Khan M.M."/>
            <person name="Islam R."/>
            <person name="Rashid M.M."/>
            <person name="Khan S.A."/>
            <person name="Rahman M.S."/>
            <person name="Alam M."/>
            <person name="Yahiya A.S."/>
            <person name="Khan M.S."/>
            <person name="Azam M.S."/>
            <person name="Haque T."/>
            <person name="Lashkar M.Z.H."/>
            <person name="Akhand A.I."/>
            <person name="Morshed G."/>
            <person name="Roy S."/>
            <person name="Uddin K.S."/>
            <person name="Rabeya T."/>
            <person name="Hossain A.S."/>
            <person name="Chowdhury A."/>
            <person name="Snigdha A.R."/>
            <person name="Mortoza M.S."/>
            <person name="Matin S.A."/>
            <person name="Hoque S.M.E."/>
            <person name="Islam M.K."/>
            <person name="Roy D.K."/>
            <person name="Haider R."/>
            <person name="Moosa M.M."/>
            <person name="Elias S.M."/>
            <person name="Hasan A.M."/>
            <person name="Jahan S."/>
            <person name="Shafiuddin M."/>
            <person name="Mahmood N."/>
            <person name="Shommy N.S."/>
        </authorList>
    </citation>
    <scope>NUCLEOTIDE SEQUENCE [LARGE SCALE GENOMIC DNA]</scope>
    <source>
        <strain evidence="3">cv. O-4</strain>
    </source>
</reference>
<comment type="caution">
    <text evidence="2">The sequence shown here is derived from an EMBL/GenBank/DDBJ whole genome shotgun (WGS) entry which is preliminary data.</text>
</comment>
<evidence type="ECO:0000256" key="1">
    <source>
        <dbReference type="SAM" id="MobiDB-lite"/>
    </source>
</evidence>
<dbReference type="GO" id="GO:0005524">
    <property type="term" value="F:ATP binding"/>
    <property type="evidence" value="ECO:0007669"/>
    <property type="project" value="UniProtKB-KW"/>
</dbReference>
<feature type="region of interest" description="Disordered" evidence="1">
    <location>
        <begin position="1"/>
        <end position="26"/>
    </location>
</feature>
<protein>
    <submittedName>
        <fullName evidence="2">ATP-binding cassette transporter</fullName>
    </submittedName>
</protein>
<gene>
    <name evidence="2" type="ORF">COLO4_27509</name>
</gene>
<keyword evidence="2" id="KW-0547">Nucleotide-binding</keyword>
<proteinExistence type="predicted"/>
<accession>A0A1R3HQN2</accession>
<organism evidence="2 3">
    <name type="scientific">Corchorus olitorius</name>
    <dbReference type="NCBI Taxonomy" id="93759"/>
    <lineage>
        <taxon>Eukaryota</taxon>
        <taxon>Viridiplantae</taxon>
        <taxon>Streptophyta</taxon>
        <taxon>Embryophyta</taxon>
        <taxon>Tracheophyta</taxon>
        <taxon>Spermatophyta</taxon>
        <taxon>Magnoliopsida</taxon>
        <taxon>eudicotyledons</taxon>
        <taxon>Gunneridae</taxon>
        <taxon>Pentapetalae</taxon>
        <taxon>rosids</taxon>
        <taxon>malvids</taxon>
        <taxon>Malvales</taxon>
        <taxon>Malvaceae</taxon>
        <taxon>Grewioideae</taxon>
        <taxon>Apeibeae</taxon>
        <taxon>Corchorus</taxon>
    </lineage>
</organism>
<dbReference type="AlphaFoldDB" id="A0A1R3HQN2"/>
<evidence type="ECO:0000313" key="3">
    <source>
        <dbReference type="Proteomes" id="UP000187203"/>
    </source>
</evidence>
<dbReference type="EMBL" id="AWUE01019626">
    <property type="protein sequence ID" value="OMO72685.1"/>
    <property type="molecule type" value="Genomic_DNA"/>
</dbReference>
<name>A0A1R3HQN2_9ROSI</name>
<evidence type="ECO:0000313" key="2">
    <source>
        <dbReference type="EMBL" id="OMO72685.1"/>
    </source>
</evidence>
<keyword evidence="3" id="KW-1185">Reference proteome</keyword>
<keyword evidence="2" id="KW-0067">ATP-binding</keyword>
<dbReference type="Proteomes" id="UP000187203">
    <property type="component" value="Unassembled WGS sequence"/>
</dbReference>